<dbReference type="EMBL" id="JALJOT010000001">
    <property type="protein sequence ID" value="KAK9918399.1"/>
    <property type="molecule type" value="Genomic_DNA"/>
</dbReference>
<feature type="domain" description="AB hydrolase-1" evidence="2">
    <location>
        <begin position="111"/>
        <end position="343"/>
    </location>
</feature>
<keyword evidence="1" id="KW-0732">Signal</keyword>
<feature type="chain" id="PRO_5046381551" description="AB hydrolase-1 domain-containing protein" evidence="1">
    <location>
        <begin position="19"/>
        <end position="378"/>
    </location>
</feature>
<organism evidence="3 4">
    <name type="scientific">Coccomyxa subellipsoidea</name>
    <dbReference type="NCBI Taxonomy" id="248742"/>
    <lineage>
        <taxon>Eukaryota</taxon>
        <taxon>Viridiplantae</taxon>
        <taxon>Chlorophyta</taxon>
        <taxon>core chlorophytes</taxon>
        <taxon>Trebouxiophyceae</taxon>
        <taxon>Trebouxiophyceae incertae sedis</taxon>
        <taxon>Coccomyxaceae</taxon>
        <taxon>Coccomyxa</taxon>
    </lineage>
</organism>
<evidence type="ECO:0000256" key="1">
    <source>
        <dbReference type="SAM" id="SignalP"/>
    </source>
</evidence>
<dbReference type="Gene3D" id="3.40.50.1820">
    <property type="entry name" value="alpha/beta hydrolase"/>
    <property type="match status" value="1"/>
</dbReference>
<dbReference type="PANTHER" id="PTHR43433:SF5">
    <property type="entry name" value="AB HYDROLASE-1 DOMAIN-CONTAINING PROTEIN"/>
    <property type="match status" value="1"/>
</dbReference>
<comment type="caution">
    <text evidence="3">The sequence shown here is derived from an EMBL/GenBank/DDBJ whole genome shotgun (WGS) entry which is preliminary data.</text>
</comment>
<dbReference type="InterPro" id="IPR029058">
    <property type="entry name" value="AB_hydrolase_fold"/>
</dbReference>
<sequence length="378" mass="39643">MKALAWFSLLHLLLVVSGQRLSFINAPAPAPAHTSVEEASSLASLVTSTDDPAAKDCKNYRAVAQNFDVRFLGPERSVAVGPVTVAYRRFGPLELLAPLTGMQRPLVMVIGIGCTMSDWTPRLLRALAANREVIIFDNAGIGQSEIAPGGTPAAADYFRFQAQTVAGLISAIGLTQPDILGWSLGAKVALHVAVYNGNSVRKVISAAGSAGGTGSSTAVIDAVNGHMSVAERLGRAGALLERPNNIRAVCQWLLEKAVMPVDTPDVSEIRAQVAAEVEYHKGDGIVPLLPSVTNPTLVLTASEDITNPPSNQGPIVAGIPGSVLVTFPGCGHLALFQEVDKFVGLVNNFTAAAGAFTPQPDQFYTCSANSVLLETRNL</sequence>
<dbReference type="SUPFAM" id="SSF53474">
    <property type="entry name" value="alpha/beta-Hydrolases"/>
    <property type="match status" value="1"/>
</dbReference>
<accession>A0ABR2Z2J3</accession>
<dbReference type="Pfam" id="PF12697">
    <property type="entry name" value="Abhydrolase_6"/>
    <property type="match status" value="1"/>
</dbReference>
<evidence type="ECO:0000313" key="4">
    <source>
        <dbReference type="Proteomes" id="UP001491310"/>
    </source>
</evidence>
<dbReference type="InterPro" id="IPR050471">
    <property type="entry name" value="AB_hydrolase"/>
</dbReference>
<protein>
    <recommendedName>
        <fullName evidence="2">AB hydrolase-1 domain-containing protein</fullName>
    </recommendedName>
</protein>
<gene>
    <name evidence="3" type="ORF">WJX75_003802</name>
</gene>
<evidence type="ECO:0000259" key="2">
    <source>
        <dbReference type="Pfam" id="PF12697"/>
    </source>
</evidence>
<keyword evidence="4" id="KW-1185">Reference proteome</keyword>
<evidence type="ECO:0000313" key="3">
    <source>
        <dbReference type="EMBL" id="KAK9918399.1"/>
    </source>
</evidence>
<dbReference type="InterPro" id="IPR000073">
    <property type="entry name" value="AB_hydrolase_1"/>
</dbReference>
<dbReference type="Proteomes" id="UP001491310">
    <property type="component" value="Unassembled WGS sequence"/>
</dbReference>
<dbReference type="PANTHER" id="PTHR43433">
    <property type="entry name" value="HYDROLASE, ALPHA/BETA FOLD FAMILY PROTEIN"/>
    <property type="match status" value="1"/>
</dbReference>
<feature type="signal peptide" evidence="1">
    <location>
        <begin position="1"/>
        <end position="18"/>
    </location>
</feature>
<name>A0ABR2Z2J3_9CHLO</name>
<proteinExistence type="predicted"/>
<reference evidence="3 4" key="1">
    <citation type="journal article" date="2024" name="Nat. Commun.">
        <title>Phylogenomics reveals the evolutionary origins of lichenization in chlorophyte algae.</title>
        <authorList>
            <person name="Puginier C."/>
            <person name="Libourel C."/>
            <person name="Otte J."/>
            <person name="Skaloud P."/>
            <person name="Haon M."/>
            <person name="Grisel S."/>
            <person name="Petersen M."/>
            <person name="Berrin J.G."/>
            <person name="Delaux P.M."/>
            <person name="Dal Grande F."/>
            <person name="Keller J."/>
        </authorList>
    </citation>
    <scope>NUCLEOTIDE SEQUENCE [LARGE SCALE GENOMIC DNA]</scope>
    <source>
        <strain evidence="3 4">SAG 216-7</strain>
    </source>
</reference>